<gene>
    <name evidence="1" type="ORF">PAXRUDRAFT_478358</name>
</gene>
<organism evidence="1 2">
    <name type="scientific">Paxillus rubicundulus Ve08.2h10</name>
    <dbReference type="NCBI Taxonomy" id="930991"/>
    <lineage>
        <taxon>Eukaryota</taxon>
        <taxon>Fungi</taxon>
        <taxon>Dikarya</taxon>
        <taxon>Basidiomycota</taxon>
        <taxon>Agaricomycotina</taxon>
        <taxon>Agaricomycetes</taxon>
        <taxon>Agaricomycetidae</taxon>
        <taxon>Boletales</taxon>
        <taxon>Paxilineae</taxon>
        <taxon>Paxillaceae</taxon>
        <taxon>Paxillus</taxon>
    </lineage>
</organism>
<dbReference type="Proteomes" id="UP000054538">
    <property type="component" value="Unassembled WGS sequence"/>
</dbReference>
<sequence length="98" mass="11597">MSRIMIKVLSDSFYQLRHRTLREDVYFQSLIYFSFQALFKLFDSKDLLAQSKSWPKYSPSSVFISYYCLKTSQLHSRSHRIAVAHPLHLAFICRLNSS</sequence>
<proteinExistence type="predicted"/>
<reference evidence="1 2" key="1">
    <citation type="submission" date="2014-04" db="EMBL/GenBank/DDBJ databases">
        <authorList>
            <consortium name="DOE Joint Genome Institute"/>
            <person name="Kuo A."/>
            <person name="Kohler A."/>
            <person name="Jargeat P."/>
            <person name="Nagy L.G."/>
            <person name="Floudas D."/>
            <person name="Copeland A."/>
            <person name="Barry K.W."/>
            <person name="Cichocki N."/>
            <person name="Veneault-Fourrey C."/>
            <person name="LaButti K."/>
            <person name="Lindquist E.A."/>
            <person name="Lipzen A."/>
            <person name="Lundell T."/>
            <person name="Morin E."/>
            <person name="Murat C."/>
            <person name="Sun H."/>
            <person name="Tunlid A."/>
            <person name="Henrissat B."/>
            <person name="Grigoriev I.V."/>
            <person name="Hibbett D.S."/>
            <person name="Martin F."/>
            <person name="Nordberg H.P."/>
            <person name="Cantor M.N."/>
            <person name="Hua S.X."/>
        </authorList>
    </citation>
    <scope>NUCLEOTIDE SEQUENCE [LARGE SCALE GENOMIC DNA]</scope>
    <source>
        <strain evidence="1 2">Ve08.2h10</strain>
    </source>
</reference>
<keyword evidence="2" id="KW-1185">Reference proteome</keyword>
<protein>
    <submittedName>
        <fullName evidence="1">Uncharacterized protein</fullName>
    </submittedName>
</protein>
<dbReference type="HOGENOM" id="CLU_2334257_0_0_1"/>
<reference evidence="2" key="2">
    <citation type="submission" date="2015-01" db="EMBL/GenBank/DDBJ databases">
        <title>Evolutionary Origins and Diversification of the Mycorrhizal Mutualists.</title>
        <authorList>
            <consortium name="DOE Joint Genome Institute"/>
            <consortium name="Mycorrhizal Genomics Consortium"/>
            <person name="Kohler A."/>
            <person name="Kuo A."/>
            <person name="Nagy L.G."/>
            <person name="Floudas D."/>
            <person name="Copeland A."/>
            <person name="Barry K.W."/>
            <person name="Cichocki N."/>
            <person name="Veneault-Fourrey C."/>
            <person name="LaButti K."/>
            <person name="Lindquist E.A."/>
            <person name="Lipzen A."/>
            <person name="Lundell T."/>
            <person name="Morin E."/>
            <person name="Murat C."/>
            <person name="Riley R."/>
            <person name="Ohm R."/>
            <person name="Sun H."/>
            <person name="Tunlid A."/>
            <person name="Henrissat B."/>
            <person name="Grigoriev I.V."/>
            <person name="Hibbett D.S."/>
            <person name="Martin F."/>
        </authorList>
    </citation>
    <scope>NUCLEOTIDE SEQUENCE [LARGE SCALE GENOMIC DNA]</scope>
    <source>
        <strain evidence="2">Ve08.2h10</strain>
    </source>
</reference>
<name>A0A0D0DAC4_9AGAM</name>
<evidence type="ECO:0000313" key="2">
    <source>
        <dbReference type="Proteomes" id="UP000054538"/>
    </source>
</evidence>
<evidence type="ECO:0000313" key="1">
    <source>
        <dbReference type="EMBL" id="KIK94067.1"/>
    </source>
</evidence>
<dbReference type="AlphaFoldDB" id="A0A0D0DAC4"/>
<accession>A0A0D0DAC4</accession>
<dbReference type="EMBL" id="KN825132">
    <property type="protein sequence ID" value="KIK94067.1"/>
    <property type="molecule type" value="Genomic_DNA"/>
</dbReference>
<dbReference type="InParanoid" id="A0A0D0DAC4"/>